<comment type="caution">
    <text evidence="2">The sequence shown here is derived from an EMBL/GenBank/DDBJ whole genome shotgun (WGS) entry which is preliminary data.</text>
</comment>
<gene>
    <name evidence="2" type="ORF">IWX90DRAFT_287370</name>
</gene>
<keyword evidence="3" id="KW-1185">Reference proteome</keyword>
<organism evidence="2 3">
    <name type="scientific">Phyllosticta citrichinensis</name>
    <dbReference type="NCBI Taxonomy" id="1130410"/>
    <lineage>
        <taxon>Eukaryota</taxon>
        <taxon>Fungi</taxon>
        <taxon>Dikarya</taxon>
        <taxon>Ascomycota</taxon>
        <taxon>Pezizomycotina</taxon>
        <taxon>Dothideomycetes</taxon>
        <taxon>Dothideomycetes incertae sedis</taxon>
        <taxon>Botryosphaeriales</taxon>
        <taxon>Phyllostictaceae</taxon>
        <taxon>Phyllosticta</taxon>
    </lineage>
</organism>
<sequence>MVYKAVGSVGFLHGFFLSFLLLVFVCPVSSLPSWLSRLTPHPPSSSSSSSSYHFIRLPQTTLLDQIGRLSVKQQRKYVRTYIDISSSSHLPPSGTLSTWSQRNQNRQTKMSITSPSCWLLHQDRFFQPGSQPAAEILSRTVALVPDMSCFPHQQHQQYQYQQQHYRQPQSQLGNLGAQNQQDHHLHRHLQEQQRKDVDAPQGEMNGYGRGHVHVHRRGVSASLKGFFRHGPRYGGAAWIELK</sequence>
<dbReference type="Proteomes" id="UP001456524">
    <property type="component" value="Unassembled WGS sequence"/>
</dbReference>
<evidence type="ECO:0000256" key="1">
    <source>
        <dbReference type="SAM" id="MobiDB-lite"/>
    </source>
</evidence>
<feature type="region of interest" description="Disordered" evidence="1">
    <location>
        <begin position="179"/>
        <end position="203"/>
    </location>
</feature>
<dbReference type="EMBL" id="JBBWUH010000007">
    <property type="protein sequence ID" value="KAK8162039.1"/>
    <property type="molecule type" value="Genomic_DNA"/>
</dbReference>
<protein>
    <submittedName>
        <fullName evidence="2">Uncharacterized protein</fullName>
    </submittedName>
</protein>
<proteinExistence type="predicted"/>
<accession>A0ABR1XPG6</accession>
<evidence type="ECO:0000313" key="3">
    <source>
        <dbReference type="Proteomes" id="UP001456524"/>
    </source>
</evidence>
<name>A0ABR1XPG6_9PEZI</name>
<reference evidence="2 3" key="1">
    <citation type="journal article" date="2022" name="G3 (Bethesda)">
        <title>Enemy or ally: a genomic approach to elucidate the lifestyle of Phyllosticta citrichinaensis.</title>
        <authorList>
            <person name="Buijs V.A."/>
            <person name="Groenewald J.Z."/>
            <person name="Haridas S."/>
            <person name="LaButti K.M."/>
            <person name="Lipzen A."/>
            <person name="Martin F.M."/>
            <person name="Barry K."/>
            <person name="Grigoriev I.V."/>
            <person name="Crous P.W."/>
            <person name="Seidl M.F."/>
        </authorList>
    </citation>
    <scope>NUCLEOTIDE SEQUENCE [LARGE SCALE GENOMIC DNA]</scope>
    <source>
        <strain evidence="2 3">CBS 129764</strain>
    </source>
</reference>
<feature type="compositionally biased region" description="Basic and acidic residues" evidence="1">
    <location>
        <begin position="188"/>
        <end position="198"/>
    </location>
</feature>
<evidence type="ECO:0000313" key="2">
    <source>
        <dbReference type="EMBL" id="KAK8162039.1"/>
    </source>
</evidence>